<dbReference type="InterPro" id="IPR013656">
    <property type="entry name" value="PAS_4"/>
</dbReference>
<evidence type="ECO:0000313" key="11">
    <source>
        <dbReference type="EMBL" id="ANE50809.1"/>
    </source>
</evidence>
<keyword evidence="3" id="KW-0597">Phosphoprotein</keyword>
<dbReference type="Gene3D" id="1.20.5.1930">
    <property type="match status" value="1"/>
</dbReference>
<reference evidence="12" key="1">
    <citation type="submission" date="2015-01" db="EMBL/GenBank/DDBJ databases">
        <title>Flavisolibacter sp./LCS9/ whole genome sequencing.</title>
        <authorList>
            <person name="Kim M.K."/>
            <person name="Srinivasan S."/>
            <person name="Lee J.-J."/>
        </authorList>
    </citation>
    <scope>NUCLEOTIDE SEQUENCE [LARGE SCALE GENOMIC DNA]</scope>
    <source>
        <strain evidence="12">LCS9</strain>
    </source>
</reference>
<feature type="domain" description="Histidine kinase" evidence="9">
    <location>
        <begin position="364"/>
        <end position="451"/>
    </location>
</feature>
<sequence>MNFIPTTLTEHLPDLIMMLSMDGIILYTNPAFTLHLLYPAEEIKGKDYQELLHPTLQDARINLADQVLTKTSVSSVVHQLKRKDGTEAIVNWSSVYLQNENILFCTGRMEKEQQHTQQEHLFEALVENTFDLLAVTNEKGIWTYVSESLAKLIGSTRELLIGQYCFDYMHPADLPQLAEQQQALLQGQKKVQGLPYRFRNAAGEWMWMEAIIANQLANPDIKGIIITGRDISDRMAAEKNAKEIKLLEGLREGEEKERSRIARDLHDEISSMIVAAKMHIGILTKTIPLIADNHAYQKGLNLLDQAASQIRRTSHNLMPEILLENGLHKALNWYCSSISNSHLKLQYISLGSATRYSPTFELSLYRIVQELINNIIRHARATEAIIQISYLSNSLMLTIEDNGIGFNKMSQAKGTGLSSIAKRAAVMNGVIEIQSTLGKGTSIYLEFQTEGL</sequence>
<comment type="catalytic activity">
    <reaction evidence="1">
        <text>ATP + protein L-histidine = ADP + protein N-phospho-L-histidine.</text>
        <dbReference type="EC" id="2.7.13.3"/>
    </reaction>
</comment>
<keyword evidence="8" id="KW-0902">Two-component regulatory system</keyword>
<dbReference type="GO" id="GO:0016020">
    <property type="term" value="C:membrane"/>
    <property type="evidence" value="ECO:0007669"/>
    <property type="project" value="InterPro"/>
</dbReference>
<evidence type="ECO:0000256" key="5">
    <source>
        <dbReference type="ARBA" id="ARBA00022741"/>
    </source>
</evidence>
<dbReference type="InterPro" id="IPR035965">
    <property type="entry name" value="PAS-like_dom_sf"/>
</dbReference>
<dbReference type="InterPro" id="IPR005467">
    <property type="entry name" value="His_kinase_dom"/>
</dbReference>
<dbReference type="Proteomes" id="UP000077177">
    <property type="component" value="Chromosome"/>
</dbReference>
<dbReference type="PROSITE" id="PS50112">
    <property type="entry name" value="PAS"/>
    <property type="match status" value="2"/>
</dbReference>
<dbReference type="KEGG" id="fla:SY85_10140"/>
<dbReference type="GO" id="GO:0000155">
    <property type="term" value="F:phosphorelay sensor kinase activity"/>
    <property type="evidence" value="ECO:0007669"/>
    <property type="project" value="InterPro"/>
</dbReference>
<evidence type="ECO:0000256" key="7">
    <source>
        <dbReference type="ARBA" id="ARBA00022840"/>
    </source>
</evidence>
<organism evidence="11 12">
    <name type="scientific">Flavisolibacter tropicus</name>
    <dbReference type="NCBI Taxonomy" id="1492898"/>
    <lineage>
        <taxon>Bacteria</taxon>
        <taxon>Pseudomonadati</taxon>
        <taxon>Bacteroidota</taxon>
        <taxon>Chitinophagia</taxon>
        <taxon>Chitinophagales</taxon>
        <taxon>Chitinophagaceae</taxon>
        <taxon>Flavisolibacter</taxon>
    </lineage>
</organism>
<dbReference type="Gene3D" id="3.30.450.20">
    <property type="entry name" value="PAS domain"/>
    <property type="match status" value="2"/>
</dbReference>
<evidence type="ECO:0000256" key="4">
    <source>
        <dbReference type="ARBA" id="ARBA00022679"/>
    </source>
</evidence>
<dbReference type="Gene3D" id="3.30.565.10">
    <property type="entry name" value="Histidine kinase-like ATPase, C-terminal domain"/>
    <property type="match status" value="1"/>
</dbReference>
<dbReference type="NCBIfam" id="TIGR00229">
    <property type="entry name" value="sensory_box"/>
    <property type="match status" value="2"/>
</dbReference>
<dbReference type="CDD" id="cd00130">
    <property type="entry name" value="PAS"/>
    <property type="match status" value="2"/>
</dbReference>
<dbReference type="SMART" id="SM00091">
    <property type="entry name" value="PAS"/>
    <property type="match status" value="2"/>
</dbReference>
<reference evidence="11 12" key="2">
    <citation type="journal article" date="2016" name="Int. J. Syst. Evol. Microbiol.">
        <title>Flavisolibacter tropicus sp. nov., isolated from tropical soil.</title>
        <authorList>
            <person name="Lee J.J."/>
            <person name="Kang M.S."/>
            <person name="Kim G.S."/>
            <person name="Lee C.S."/>
            <person name="Lim S."/>
            <person name="Lee J."/>
            <person name="Roh S.H."/>
            <person name="Kang H."/>
            <person name="Ha J.M."/>
            <person name="Bae S."/>
            <person name="Jung H.Y."/>
            <person name="Kim M.K."/>
        </authorList>
    </citation>
    <scope>NUCLEOTIDE SEQUENCE [LARGE SCALE GENOMIC DNA]</scope>
    <source>
        <strain evidence="11 12">LCS9</strain>
    </source>
</reference>
<accession>A0A172TUP7</accession>
<dbReference type="SUPFAM" id="SSF55874">
    <property type="entry name" value="ATPase domain of HSP90 chaperone/DNA topoisomerase II/histidine kinase"/>
    <property type="match status" value="1"/>
</dbReference>
<evidence type="ECO:0000256" key="6">
    <source>
        <dbReference type="ARBA" id="ARBA00022777"/>
    </source>
</evidence>
<dbReference type="CDD" id="cd16917">
    <property type="entry name" value="HATPase_UhpB-NarQ-NarX-like"/>
    <property type="match status" value="1"/>
</dbReference>
<dbReference type="InterPro" id="IPR050482">
    <property type="entry name" value="Sensor_HK_TwoCompSys"/>
</dbReference>
<evidence type="ECO:0000256" key="8">
    <source>
        <dbReference type="ARBA" id="ARBA00023012"/>
    </source>
</evidence>
<dbReference type="EC" id="2.7.13.3" evidence="2"/>
<dbReference type="PATRIC" id="fig|1492898.3.peg.2178"/>
<dbReference type="RefSeq" id="WP_066404157.1">
    <property type="nucleotide sequence ID" value="NZ_CP011390.1"/>
</dbReference>
<dbReference type="PANTHER" id="PTHR24421">
    <property type="entry name" value="NITRATE/NITRITE SENSOR PROTEIN NARX-RELATED"/>
    <property type="match status" value="1"/>
</dbReference>
<dbReference type="OrthoDB" id="5401121at2"/>
<dbReference type="InterPro" id="IPR013655">
    <property type="entry name" value="PAS_fold_3"/>
</dbReference>
<protein>
    <recommendedName>
        <fullName evidence="2">histidine kinase</fullName>
        <ecNumber evidence="2">2.7.13.3</ecNumber>
    </recommendedName>
</protein>
<name>A0A172TUP7_9BACT</name>
<keyword evidence="6" id="KW-0418">Kinase</keyword>
<dbReference type="Pfam" id="PF02518">
    <property type="entry name" value="HATPase_c"/>
    <property type="match status" value="1"/>
</dbReference>
<keyword evidence="7" id="KW-0067">ATP-binding</keyword>
<dbReference type="GO" id="GO:0046983">
    <property type="term" value="F:protein dimerization activity"/>
    <property type="evidence" value="ECO:0007669"/>
    <property type="project" value="InterPro"/>
</dbReference>
<evidence type="ECO:0000259" key="9">
    <source>
        <dbReference type="PROSITE" id="PS50109"/>
    </source>
</evidence>
<proteinExistence type="predicted"/>
<keyword evidence="12" id="KW-1185">Reference proteome</keyword>
<dbReference type="PANTHER" id="PTHR24421:SF10">
    <property type="entry name" value="NITRATE_NITRITE SENSOR PROTEIN NARQ"/>
    <property type="match status" value="1"/>
</dbReference>
<evidence type="ECO:0000256" key="1">
    <source>
        <dbReference type="ARBA" id="ARBA00000085"/>
    </source>
</evidence>
<dbReference type="GO" id="GO:0005524">
    <property type="term" value="F:ATP binding"/>
    <property type="evidence" value="ECO:0007669"/>
    <property type="project" value="UniProtKB-KW"/>
</dbReference>
<gene>
    <name evidence="11" type="ORF">SY85_10140</name>
</gene>
<dbReference type="SUPFAM" id="SSF55785">
    <property type="entry name" value="PYP-like sensor domain (PAS domain)"/>
    <property type="match status" value="2"/>
</dbReference>
<dbReference type="STRING" id="1492898.SY85_10140"/>
<dbReference type="PROSITE" id="PS50109">
    <property type="entry name" value="HIS_KIN"/>
    <property type="match status" value="1"/>
</dbReference>
<evidence type="ECO:0000259" key="10">
    <source>
        <dbReference type="PROSITE" id="PS50112"/>
    </source>
</evidence>
<dbReference type="EMBL" id="CP011390">
    <property type="protein sequence ID" value="ANE50809.1"/>
    <property type="molecule type" value="Genomic_DNA"/>
</dbReference>
<dbReference type="InterPro" id="IPR036890">
    <property type="entry name" value="HATPase_C_sf"/>
</dbReference>
<dbReference type="InterPro" id="IPR000014">
    <property type="entry name" value="PAS"/>
</dbReference>
<dbReference type="AlphaFoldDB" id="A0A172TUP7"/>
<dbReference type="Pfam" id="PF07730">
    <property type="entry name" value="HisKA_3"/>
    <property type="match status" value="1"/>
</dbReference>
<feature type="domain" description="PAS" evidence="10">
    <location>
        <begin position="118"/>
        <end position="188"/>
    </location>
</feature>
<dbReference type="Pfam" id="PF08447">
    <property type="entry name" value="PAS_3"/>
    <property type="match status" value="1"/>
</dbReference>
<dbReference type="InterPro" id="IPR011712">
    <property type="entry name" value="Sig_transdc_His_kin_sub3_dim/P"/>
</dbReference>
<dbReference type="InterPro" id="IPR003594">
    <property type="entry name" value="HATPase_dom"/>
</dbReference>
<evidence type="ECO:0000313" key="12">
    <source>
        <dbReference type="Proteomes" id="UP000077177"/>
    </source>
</evidence>
<keyword evidence="5" id="KW-0547">Nucleotide-binding</keyword>
<dbReference type="Pfam" id="PF08448">
    <property type="entry name" value="PAS_4"/>
    <property type="match status" value="1"/>
</dbReference>
<dbReference type="SMART" id="SM00387">
    <property type="entry name" value="HATPase_c"/>
    <property type="match status" value="1"/>
</dbReference>
<feature type="domain" description="PAS" evidence="10">
    <location>
        <begin position="8"/>
        <end position="71"/>
    </location>
</feature>
<evidence type="ECO:0000256" key="3">
    <source>
        <dbReference type="ARBA" id="ARBA00022553"/>
    </source>
</evidence>
<keyword evidence="4" id="KW-0808">Transferase</keyword>
<evidence type="ECO:0000256" key="2">
    <source>
        <dbReference type="ARBA" id="ARBA00012438"/>
    </source>
</evidence>